<keyword evidence="3" id="KW-1133">Transmembrane helix</keyword>
<organism evidence="7 8">
    <name type="scientific">Rhodonellum ikkaensis</name>
    <dbReference type="NCBI Taxonomy" id="336829"/>
    <lineage>
        <taxon>Bacteria</taxon>
        <taxon>Pseudomonadati</taxon>
        <taxon>Bacteroidota</taxon>
        <taxon>Cytophagia</taxon>
        <taxon>Cytophagales</taxon>
        <taxon>Cytophagaceae</taxon>
        <taxon>Rhodonellum</taxon>
    </lineage>
</organism>
<dbReference type="InterPro" id="IPR007452">
    <property type="entry name" value="TamB_C"/>
</dbReference>
<evidence type="ECO:0000256" key="2">
    <source>
        <dbReference type="ARBA" id="ARBA00022692"/>
    </source>
</evidence>
<keyword evidence="2" id="KW-0812">Transmembrane</keyword>
<keyword evidence="4" id="KW-0472">Membrane</keyword>
<comment type="subcellular location">
    <subcellularLocation>
        <location evidence="1">Membrane</location>
        <topology evidence="1">Single-pass membrane protein</topology>
    </subcellularLocation>
</comment>
<feature type="domain" description="Translocation and assembly module TamB C-terminal" evidence="6">
    <location>
        <begin position="1172"/>
        <end position="1629"/>
    </location>
</feature>
<feature type="region of interest" description="Disordered" evidence="5">
    <location>
        <begin position="1645"/>
        <end position="1680"/>
    </location>
</feature>
<comment type="caution">
    <text evidence="7">The sequence shown here is derived from an EMBL/GenBank/DDBJ whole genome shotgun (WGS) entry which is preliminary data.</text>
</comment>
<dbReference type="EMBL" id="FNQC01000007">
    <property type="protein sequence ID" value="SDZ17322.1"/>
    <property type="molecule type" value="Genomic_DNA"/>
</dbReference>
<accession>A0A1H3QUQ0</accession>
<gene>
    <name evidence="7" type="ORF">SAMN05444412_10724</name>
</gene>
<evidence type="ECO:0000256" key="1">
    <source>
        <dbReference type="ARBA" id="ARBA00004167"/>
    </source>
</evidence>
<evidence type="ECO:0000313" key="8">
    <source>
        <dbReference type="Proteomes" id="UP000199663"/>
    </source>
</evidence>
<dbReference type="RefSeq" id="WP_019597625.1">
    <property type="nucleotide sequence ID" value="NZ_FNQC01000007.1"/>
</dbReference>
<keyword evidence="8" id="KW-1185">Reference proteome</keyword>
<evidence type="ECO:0000256" key="5">
    <source>
        <dbReference type="SAM" id="MobiDB-lite"/>
    </source>
</evidence>
<evidence type="ECO:0000259" key="6">
    <source>
        <dbReference type="Pfam" id="PF04357"/>
    </source>
</evidence>
<dbReference type="Pfam" id="PF04357">
    <property type="entry name" value="TamB"/>
    <property type="match status" value="1"/>
</dbReference>
<proteinExistence type="predicted"/>
<name>A0A1H3QUQ0_9BACT</name>
<sequence length="1680" mass="187562">MAILLILLVSLVFFIRSPWGQGIIVEKATSYVSKKTGTKVEIEKLFLTFRGNVYLEGLYIEDLVGDTLLYSKSLESGVAIMPLIKDGEIRISKLEWEGLVARIRRDENTEQFNFNFFIEAFSPKEGNKEVGVSVSDTPEGEENALSITLGPVSFKDFDLIYQDEVTGMDASLIIGELVLETEQLNLEKFEFYIQNLTLQDSKIHYHQTKPFLPSEVDSLEETQMPLLVVENFLMKNVELLYQNDPDNQKADVKIGSLTFQIPEADLQSQKISVKTFALNQSSILFHDFSEKTGAPTAAVRVDGDPTGFSWPEWNIEIGQFDLEDNYLEYKSKDQPVRAGYFNPEAILLDQFNLSASNIFLKNQKAGLNLRKLVFTESGGFQLKGFSFKAKASDTAIHLEELSLETNRSILSGEVDLSFASLQELIEFPDRIKFDLSVDKLRADVRDAYYFDQTLAREEMIRKLAAFPFDLSLRANGDLSQIDIPKLNLSWGPKTVLNANGQITNPMDTDLLGFDFPKLNLKTDRKTIAKFVEEKNLGIRLPEDLEIQAYASGKLDDLVAFVQLDTELGQIILDGKYRDIGQLAFEADLKVKDLQLGEIIENPEIGSLTFQIQASAEGESMGTLNASLNSTFEKLNIYGRDYAGLALEGQLESGVGEVKMWLKEEFLDFELLTKLDLDTVNSKIDLTLDLVGANFFELGLSSQDLRSSFRFNAQFEGNPSSFDVKTSLENSIVIIDQRTYPLGALDLVAHVREDSTSVDIKSLMVNGKLRSNTSPQGLSEAIQRHLRQYLDEKDSVVNGTVEMRLDLVINQAPILNQVLLKGLDQLDSVKLRVDFKASENKLDADLDLPYIKYGAVEIDSLGLRVRSDQEDLNLAFGFLALESSPLSMGRTYFTGELENSRLYFDFNSFDGEEKLMHLASDIGFSGDTLSIHISPKDLLLNKEAWQIPENNLIAFSDKYLHFEEFRFFREQQELEIRDDLAEIEDDHLALVFKGFRLETFTSLLNPDQFVAGGLMDGQFIVENPFGATGLLANLKITDLKALDVALGNLSLDASSRTMGDYEVNLALKDGGIDLDLTGDFKANEEAGTFDLNLDLNKINMEVFAGLSGDEVRDGSGYISGNIKASGSTTDPIYSGDIRFNQAGFVLSQLNSKLLLSDEAIRIDNDGVYLKNFTFSDAQNNTFSIDGSVFTETYTNPSFDLKINAKNFSAINSTIKDNDLFFGKGIIDADVTVKGDLNLPVVVATLGVKSGTKLTFIVPESQLDLVERDGIVVFVNRQDPYDILTRSIEETTSGFVGYDIRARLNIDPAAEFNIVVDKNSGDNLLVSGQANLNMEINPNGRITLSGLYEINKGHYEMSLYNLVSKRFEIGQGSRITWNGDPMDADLNISAIYAVRTASSELMSSQLSGADAGSRTQYLQELPFLVFLNVNGPLLRPEISFRLDMPEDQRGAIGGNVYSRVLQVNDQEDELNKQVFSLLVLNRFFPTTGSDGSGGGTSAIARNSVSQVLSGQLNALSSNVFGKSGLELDFDLDSFTDYQSGRPQDRTQLNVSARKRLFDDRLIVQVGSQVDIEGSSQSPDQENAVLGNISLEYMLTENGRYRLRAFRRNQFESIIDGQLIVTGFGLIFNREFNRFTELWRGIDLNKDNTNPIEEIENQNRENSEGKKESKPSKKEKIKEENED</sequence>
<reference evidence="7 8" key="1">
    <citation type="submission" date="2016-10" db="EMBL/GenBank/DDBJ databases">
        <authorList>
            <person name="Varghese N."/>
            <person name="Submissions S."/>
        </authorList>
    </citation>
    <scope>NUCLEOTIDE SEQUENCE [LARGE SCALE GENOMIC DNA]</scope>
    <source>
        <strain evidence="7 8">DSM 17997</strain>
    </source>
</reference>
<evidence type="ECO:0000256" key="4">
    <source>
        <dbReference type="ARBA" id="ARBA00023136"/>
    </source>
</evidence>
<dbReference type="Proteomes" id="UP000199663">
    <property type="component" value="Unassembled WGS sequence"/>
</dbReference>
<protein>
    <submittedName>
        <fullName evidence="7">Autotransporter translocation and assembly factor TamB</fullName>
    </submittedName>
</protein>
<feature type="compositionally biased region" description="Basic and acidic residues" evidence="5">
    <location>
        <begin position="1654"/>
        <end position="1680"/>
    </location>
</feature>
<evidence type="ECO:0000313" key="7">
    <source>
        <dbReference type="EMBL" id="SDZ17322.1"/>
    </source>
</evidence>
<evidence type="ECO:0000256" key="3">
    <source>
        <dbReference type="ARBA" id="ARBA00022989"/>
    </source>
</evidence>